<feature type="transmembrane region" description="Helical" evidence="7">
    <location>
        <begin position="184"/>
        <end position="203"/>
    </location>
</feature>
<dbReference type="InterPro" id="IPR006043">
    <property type="entry name" value="NCS2"/>
</dbReference>
<evidence type="ECO:0000313" key="9">
    <source>
        <dbReference type="Proteomes" id="UP000295097"/>
    </source>
</evidence>
<reference evidence="8 9" key="1">
    <citation type="submission" date="2019-03" db="EMBL/GenBank/DDBJ databases">
        <title>Freshwater and sediment microbial communities from various areas in North America, analyzing microbe dynamics in response to fracking.</title>
        <authorList>
            <person name="Lamendella R."/>
        </authorList>
    </citation>
    <scope>NUCLEOTIDE SEQUENCE [LARGE SCALE GENOMIC DNA]</scope>
    <source>
        <strain evidence="8 9">175.2</strain>
    </source>
</reference>
<feature type="transmembrane region" description="Helical" evidence="7">
    <location>
        <begin position="366"/>
        <end position="387"/>
    </location>
</feature>
<keyword evidence="6 7" id="KW-0472">Membrane</keyword>
<evidence type="ECO:0000256" key="2">
    <source>
        <dbReference type="ARBA" id="ARBA00008821"/>
    </source>
</evidence>
<evidence type="ECO:0000256" key="1">
    <source>
        <dbReference type="ARBA" id="ARBA00004141"/>
    </source>
</evidence>
<evidence type="ECO:0000313" key="8">
    <source>
        <dbReference type="EMBL" id="TCT34807.1"/>
    </source>
</evidence>
<organism evidence="8 9">
    <name type="scientific">Martelella mediterranea</name>
    <dbReference type="NCBI Taxonomy" id="293089"/>
    <lineage>
        <taxon>Bacteria</taxon>
        <taxon>Pseudomonadati</taxon>
        <taxon>Pseudomonadota</taxon>
        <taxon>Alphaproteobacteria</taxon>
        <taxon>Hyphomicrobiales</taxon>
        <taxon>Aurantimonadaceae</taxon>
        <taxon>Martelella</taxon>
    </lineage>
</organism>
<dbReference type="PROSITE" id="PS01116">
    <property type="entry name" value="XANTH_URACIL_PERMASE"/>
    <property type="match status" value="1"/>
</dbReference>
<gene>
    <name evidence="8" type="ORF">EDC90_10298</name>
</gene>
<comment type="similarity">
    <text evidence="2">Belongs to the nucleobase:cation symporter-2 (NCS2) (TC 2.A.40) family.</text>
</comment>
<dbReference type="OrthoDB" id="9805749at2"/>
<dbReference type="EMBL" id="SMAR01000029">
    <property type="protein sequence ID" value="TCT34807.1"/>
    <property type="molecule type" value="Genomic_DNA"/>
</dbReference>
<dbReference type="Pfam" id="PF00860">
    <property type="entry name" value="Xan_ur_permease"/>
    <property type="match status" value="1"/>
</dbReference>
<dbReference type="AlphaFoldDB" id="A0A4V2V3P0"/>
<keyword evidence="5 7" id="KW-1133">Transmembrane helix</keyword>
<feature type="transmembrane region" description="Helical" evidence="7">
    <location>
        <begin position="249"/>
        <end position="270"/>
    </location>
</feature>
<evidence type="ECO:0000256" key="7">
    <source>
        <dbReference type="SAM" id="Phobius"/>
    </source>
</evidence>
<dbReference type="InterPro" id="IPR006042">
    <property type="entry name" value="Xan_ur_permease"/>
</dbReference>
<feature type="transmembrane region" description="Helical" evidence="7">
    <location>
        <begin position="118"/>
        <end position="139"/>
    </location>
</feature>
<evidence type="ECO:0000256" key="6">
    <source>
        <dbReference type="ARBA" id="ARBA00023136"/>
    </source>
</evidence>
<evidence type="ECO:0000256" key="3">
    <source>
        <dbReference type="ARBA" id="ARBA00022448"/>
    </source>
</evidence>
<dbReference type="NCBIfam" id="TIGR00801">
    <property type="entry name" value="ncs2"/>
    <property type="match status" value="1"/>
</dbReference>
<feature type="transmembrane region" description="Helical" evidence="7">
    <location>
        <begin position="146"/>
        <end position="164"/>
    </location>
</feature>
<proteinExistence type="inferred from homology"/>
<feature type="transmembrane region" description="Helical" evidence="7">
    <location>
        <begin position="338"/>
        <end position="360"/>
    </location>
</feature>
<name>A0A4V2V3P0_9HYPH</name>
<keyword evidence="9" id="KW-1185">Reference proteome</keyword>
<dbReference type="Proteomes" id="UP000295097">
    <property type="component" value="Unassembled WGS sequence"/>
</dbReference>
<dbReference type="GO" id="GO:0005886">
    <property type="term" value="C:plasma membrane"/>
    <property type="evidence" value="ECO:0007669"/>
    <property type="project" value="UniProtKB-ARBA"/>
</dbReference>
<keyword evidence="3" id="KW-0813">Transport</keyword>
<dbReference type="PANTHER" id="PTHR42810:SF2">
    <property type="entry name" value="PURINE PERMEASE C1399.01C-RELATED"/>
    <property type="match status" value="1"/>
</dbReference>
<feature type="transmembrane region" description="Helical" evidence="7">
    <location>
        <begin position="34"/>
        <end position="52"/>
    </location>
</feature>
<comment type="caution">
    <text evidence="8">The sequence shown here is derived from an EMBL/GenBank/DDBJ whole genome shotgun (WGS) entry which is preliminary data.</text>
</comment>
<sequence length="455" mass="47508">MSETTAGEEHHHIIYKLHDVPSPGASFLAAIQHILASIIGIVTPTLIIGGALGLGAHMPYLLAMAMFVSGVATFIQCRRIGPVGSGLLSLQGTSFAFLGVVLAAGFAVKERGGTPEDILAMLFGLCLFGCVVEIVLSQFIDKMGRIITPTVTGIVITVIGLSLVKSGFTDFAGGAGAGDTFGAPVNLFLGFLVVAVIVFFSFSRRPMVRIAAIMLGLVVGFIVSIFFGMVDFSKLGAQPVFALPIPFKYGIDFDIGLFIPIAFVYLITAIETTGDLTANSVISGELVQGETYLKRIKGGVLADGINSGIAAIFGTFPNTTFSQNNGVIQMTGVASRHVGYYIAGILLVLGFFPIVGGAFLLVPKPVLGGATVVLFGSIAVAGIRILASEPIDHRKVYIMAVSFGLGLGVTLVPQSMQQLPDLIQKVFATPITLSGLSAIVLSLVIPENAGKTIKD</sequence>
<protein>
    <submittedName>
        <fullName evidence="8">Xanthine permease XanP</fullName>
    </submittedName>
</protein>
<dbReference type="GO" id="GO:0042907">
    <property type="term" value="F:xanthine transmembrane transporter activity"/>
    <property type="evidence" value="ECO:0007669"/>
    <property type="project" value="TreeGrafter"/>
</dbReference>
<evidence type="ECO:0000256" key="5">
    <source>
        <dbReference type="ARBA" id="ARBA00022989"/>
    </source>
</evidence>
<feature type="transmembrane region" description="Helical" evidence="7">
    <location>
        <begin position="396"/>
        <end position="416"/>
    </location>
</feature>
<feature type="transmembrane region" description="Helical" evidence="7">
    <location>
        <begin position="210"/>
        <end position="229"/>
    </location>
</feature>
<feature type="transmembrane region" description="Helical" evidence="7">
    <location>
        <begin position="87"/>
        <end position="106"/>
    </location>
</feature>
<evidence type="ECO:0000256" key="4">
    <source>
        <dbReference type="ARBA" id="ARBA00022692"/>
    </source>
</evidence>
<dbReference type="PANTHER" id="PTHR42810">
    <property type="entry name" value="PURINE PERMEASE C1399.01C-RELATED"/>
    <property type="match status" value="1"/>
</dbReference>
<feature type="transmembrane region" description="Helical" evidence="7">
    <location>
        <begin position="422"/>
        <end position="445"/>
    </location>
</feature>
<comment type="subcellular location">
    <subcellularLocation>
        <location evidence="1">Membrane</location>
        <topology evidence="1">Multi-pass membrane protein</topology>
    </subcellularLocation>
</comment>
<keyword evidence="4 7" id="KW-0812">Transmembrane</keyword>
<dbReference type="RefSeq" id="WP_132313305.1">
    <property type="nucleotide sequence ID" value="NZ_SMAR01000029.1"/>
</dbReference>
<dbReference type="NCBIfam" id="NF037981">
    <property type="entry name" value="NCS2_1"/>
    <property type="match status" value="1"/>
</dbReference>
<accession>A0A4V2V3P0</accession>